<evidence type="ECO:0000313" key="2">
    <source>
        <dbReference type="Proteomes" id="UP001259239"/>
    </source>
</evidence>
<dbReference type="NCBIfam" id="TIGR02841">
    <property type="entry name" value="spore_YyaC"/>
    <property type="match status" value="1"/>
</dbReference>
<gene>
    <name evidence="1" type="primary">yyaC</name>
    <name evidence="1" type="ORF">P7H09_17460</name>
</gene>
<dbReference type="GO" id="GO:0006508">
    <property type="term" value="P:proteolysis"/>
    <property type="evidence" value="ECO:0007669"/>
    <property type="project" value="UniProtKB-KW"/>
</dbReference>
<comment type="caution">
    <text evidence="1">The sequence shown here is derived from an EMBL/GenBank/DDBJ whole genome shotgun (WGS) entry which is preliminary data.</text>
</comment>
<sequence length="192" mass="20865">MRKRVERLARKLDTLIPVETEDIVIICIGTDRSTGDSFGPLVGSYLRKRGMKQVIGTLKDPVHAMNLTEAIESTKGKFIIAVDACLGRESSVGEIQTAAGPLQPGAGVDKKLPPVGDIHIKGIVNIGGYMEYLVLQCTRLALVDEMARITGKALFKVMKSRRYQENVKRLVAAAAESITEKRTIVGSTTIAK</sequence>
<dbReference type="InterPro" id="IPR023430">
    <property type="entry name" value="Pept_HybD-like_dom_sf"/>
</dbReference>
<organism evidence="1 2">
    <name type="scientific">Paenibacillus larvae</name>
    <dbReference type="NCBI Taxonomy" id="1464"/>
    <lineage>
        <taxon>Bacteria</taxon>
        <taxon>Bacillati</taxon>
        <taxon>Bacillota</taxon>
        <taxon>Bacilli</taxon>
        <taxon>Bacillales</taxon>
        <taxon>Paenibacillaceae</taxon>
        <taxon>Paenibacillus</taxon>
    </lineage>
</organism>
<keyword evidence="1" id="KW-0378">Hydrolase</keyword>
<dbReference type="AlphaFoldDB" id="A0AAP5JWK4"/>
<evidence type="ECO:0000313" key="1">
    <source>
        <dbReference type="EMBL" id="MDT2252977.1"/>
    </source>
</evidence>
<protein>
    <submittedName>
        <fullName evidence="1">Spore protease YyaC</fullName>
    </submittedName>
</protein>
<accession>A0AAP5JWK4</accession>
<dbReference type="Pfam" id="PF06866">
    <property type="entry name" value="DUF1256"/>
    <property type="match status" value="1"/>
</dbReference>
<dbReference type="SUPFAM" id="SSF53163">
    <property type="entry name" value="HybD-like"/>
    <property type="match status" value="1"/>
</dbReference>
<reference evidence="1" key="1">
    <citation type="journal article" date="2023" name="J. Vet. Diagn. Invest.">
        <title>Oxytetracycline-resistant Paenibacillus larvae identified in commercial beekeeping operations in Saskatchewan using pooled honey sampling.</title>
        <authorList>
            <person name="Obshta O."/>
            <person name="Zabrodski M.W."/>
            <person name="Soomro T."/>
            <person name="Wilson G."/>
            <person name="Masood F."/>
            <person name="Thebeau J."/>
            <person name="Silva M.C.B."/>
            <person name="Biganski S."/>
            <person name="Kozii I.V."/>
            <person name="Koziy R.V."/>
            <person name="Raza M.F."/>
            <person name="Jose M.S."/>
            <person name="Simko E."/>
            <person name="Wood S.C."/>
        </authorList>
    </citation>
    <scope>NUCLEOTIDE SEQUENCE</scope>
    <source>
        <strain evidence="1">PL001</strain>
    </source>
</reference>
<dbReference type="EMBL" id="JARQGV010000004">
    <property type="protein sequence ID" value="MDT2252977.1"/>
    <property type="molecule type" value="Genomic_DNA"/>
</dbReference>
<proteinExistence type="predicted"/>
<dbReference type="Proteomes" id="UP001259239">
    <property type="component" value="Unassembled WGS sequence"/>
</dbReference>
<keyword evidence="1" id="KW-0645">Protease</keyword>
<dbReference type="RefSeq" id="WP_024093553.1">
    <property type="nucleotide sequence ID" value="NZ_CBCRXL010000004.1"/>
</dbReference>
<dbReference type="GO" id="GO:0008233">
    <property type="term" value="F:peptidase activity"/>
    <property type="evidence" value="ECO:0007669"/>
    <property type="project" value="UniProtKB-KW"/>
</dbReference>
<name>A0AAP5JWK4_9BACL</name>
<reference evidence="1" key="2">
    <citation type="submission" date="2023-03" db="EMBL/GenBank/DDBJ databases">
        <authorList>
            <person name="Obshta O."/>
            <person name="Zabrodski M.W."/>
            <person name="Soomro T."/>
            <person name="Wilson G."/>
            <person name="Masood F."/>
            <person name="Thebeau J."/>
            <person name="Bezerra Da Silva M.C."/>
            <person name="Raza F."/>
            <person name="Biganski S."/>
            <person name="Jose M."/>
            <person name="Camilli M."/>
            <person name="Kozii I.V."/>
            <person name="Kozii R.V."/>
            <person name="Simko E."/>
            <person name="Wood S.C."/>
        </authorList>
    </citation>
    <scope>NUCLEOTIDE SEQUENCE</scope>
    <source>
        <strain evidence="1">PL001</strain>
    </source>
</reference>
<dbReference type="InterPro" id="IPR009665">
    <property type="entry name" value="YyaC"/>
</dbReference>